<evidence type="ECO:0000313" key="1">
    <source>
        <dbReference type="EMBL" id="WAJ27185.1"/>
    </source>
</evidence>
<reference evidence="1" key="1">
    <citation type="submission" date="2022-11" db="EMBL/GenBank/DDBJ databases">
        <title>beta-Carotene-producing bacterium, Jeongeuplla avenae sp. nov., alleviates the salt stress of Arabidopsis seedlings.</title>
        <authorList>
            <person name="Jiang L."/>
            <person name="Lee J."/>
        </authorList>
    </citation>
    <scope>NUCLEOTIDE SEQUENCE</scope>
    <source>
        <strain evidence="1">DY_R2A_6</strain>
    </source>
</reference>
<gene>
    <name evidence="1" type="ORF">OXU80_20345</name>
</gene>
<evidence type="ECO:0000313" key="2">
    <source>
        <dbReference type="Proteomes" id="UP001163223"/>
    </source>
</evidence>
<name>A0ACD4NKC8_9HYPH</name>
<proteinExistence type="predicted"/>
<dbReference type="EMBL" id="CP113520">
    <property type="protein sequence ID" value="WAJ27185.1"/>
    <property type="molecule type" value="Genomic_DNA"/>
</dbReference>
<sequence length="219" mass="24323">MTLFERDHSFFERAGEHDTLLVLFNYLDQPLEARSHRRFMDGLACNRLFLHSGRNDWFQNGIPGIADSFDELIDFCRTLPERLGASRVLYLGHSMGAFGALGCGLGAGAERILASVPEIDLLRPGSVSATRLVSEDLRFSSVRPLLEANGHIPVHVVAGRNWSADMEAVRSIETQPNVTVSLLDCKHETFPYLRDQDRLAPMIRAFVEGEDVGAVLDGL</sequence>
<organism evidence="1 2">
    <name type="scientific">Antarcticirhabdus aurantiaca</name>
    <dbReference type="NCBI Taxonomy" id="2606717"/>
    <lineage>
        <taxon>Bacteria</taxon>
        <taxon>Pseudomonadati</taxon>
        <taxon>Pseudomonadota</taxon>
        <taxon>Alphaproteobacteria</taxon>
        <taxon>Hyphomicrobiales</taxon>
        <taxon>Aurantimonadaceae</taxon>
        <taxon>Antarcticirhabdus</taxon>
    </lineage>
</organism>
<accession>A0ACD4NKC8</accession>
<keyword evidence="2" id="KW-1185">Reference proteome</keyword>
<protein>
    <submittedName>
        <fullName evidence="1">Uncharacterized protein</fullName>
    </submittedName>
</protein>
<dbReference type="Proteomes" id="UP001163223">
    <property type="component" value="Chromosome"/>
</dbReference>